<evidence type="ECO:0000256" key="5">
    <source>
        <dbReference type="ARBA" id="ARBA00022676"/>
    </source>
</evidence>
<evidence type="ECO:0000256" key="7">
    <source>
        <dbReference type="ARBA" id="ARBA00023277"/>
    </source>
</evidence>
<evidence type="ECO:0000256" key="8">
    <source>
        <dbReference type="ARBA" id="ARBA00031423"/>
    </source>
</evidence>
<dbReference type="SUPFAM" id="SSF51445">
    <property type="entry name" value="(Trans)glycosidases"/>
    <property type="match status" value="1"/>
</dbReference>
<evidence type="ECO:0000313" key="12">
    <source>
        <dbReference type="Proteomes" id="UP000367825"/>
    </source>
</evidence>
<dbReference type="RefSeq" id="WP_150554425.1">
    <property type="nucleotide sequence ID" value="NZ_CABPSC010000002.1"/>
</dbReference>
<accession>A0A5E4SQ89</accession>
<organism evidence="11 12">
    <name type="scientific">Pandoraea nosoerga</name>
    <dbReference type="NCBI Taxonomy" id="2508296"/>
    <lineage>
        <taxon>Bacteria</taxon>
        <taxon>Pseudomonadati</taxon>
        <taxon>Pseudomonadota</taxon>
        <taxon>Betaproteobacteria</taxon>
        <taxon>Burkholderiales</taxon>
        <taxon>Burkholderiaceae</taxon>
        <taxon>Pandoraea</taxon>
    </lineage>
</organism>
<evidence type="ECO:0000256" key="4">
    <source>
        <dbReference type="ARBA" id="ARBA00020295"/>
    </source>
</evidence>
<gene>
    <name evidence="11" type="ORF">PNO31109_00891</name>
</gene>
<comment type="catalytic activity">
    <reaction evidence="1 10">
        <text>Transfers a segment of a (1-&gt;4)-alpha-D-glucan to a new position in an acceptor, which may be glucose or a (1-&gt;4)-alpha-D-glucan.</text>
        <dbReference type="EC" id="2.4.1.25"/>
    </reaction>
</comment>
<sequence length="753" mass="80847">MSTTAASLLSAPSQEALHALAQRAGLLVHWEDANGRAQTVSLDALRALLDAMGLRCANAAQCRDSLNFLESPASLSDETQIVTRVGVPATLPAMSLTAGRKGLPYRVHLEDGGMVDGVTQVDATSGESLLGAIDVPGYHHLEIGNRRLMLVVAPPHAHRPPENARDWGMSVPLYGLRSEGDGGLGHYGALTDAAIASAKHGAQALAISPAHAMFSARPAQYSPYSPSNRRWYNAAHIDPAAVCGMPEAQEAARQLRLISGYAQRESQRLVNWPAAWAARLQVLRHLYHLRERWLDAEQAAALKAFRRDGRDALEAHARFEMLHERMHSTHGDDWRRWPRGLHSPWAPQAERLAIEHADDVAFHVFLQWLALRGLQQAHRQAREAGMGIGLIADMAVGVDSTGSEAWADVGHLLQGVSLGAPPDAFSPSGQVWGLTTFSPWALRQRGYRPFIAALRAALAFAGGVRIDHVLGLSRLWVCPAGAPANSGAYLRYPLDALLAIVALESSRHRAIVVGEDLGTVPVDFRTRVATQGVLGTDVLWFARGEPPQATPGQSAQFLDPIQWRADAVATTSTHDLPTAVGWWTGRDIAWRVRLSRTSFDARAARRARRGDRTALWDAMVAAGVVNEGGQAAAPSVHADSVEGPADGAAEALPRAAGRPPGVTPLDAIVSFVALAPAALALLPISDAIGAREADNLPGTTTEHPNWRRRLPAPVSTLLGEADVASRVARFARMRGVSARRATARRPAHRTVGP</sequence>
<evidence type="ECO:0000313" key="11">
    <source>
        <dbReference type="EMBL" id="VVD77073.1"/>
    </source>
</evidence>
<keyword evidence="6 10" id="KW-0808">Transferase</keyword>
<dbReference type="AlphaFoldDB" id="A0A5E4SQ89"/>
<keyword evidence="5 10" id="KW-0328">Glycosyltransferase</keyword>
<evidence type="ECO:0000256" key="10">
    <source>
        <dbReference type="RuleBase" id="RU361207"/>
    </source>
</evidence>
<dbReference type="EC" id="2.4.1.25" evidence="3 10"/>
<dbReference type="GO" id="GO:0004134">
    <property type="term" value="F:4-alpha-glucanotransferase activity"/>
    <property type="evidence" value="ECO:0007669"/>
    <property type="project" value="UniProtKB-EC"/>
</dbReference>
<dbReference type="GO" id="GO:0005975">
    <property type="term" value="P:carbohydrate metabolic process"/>
    <property type="evidence" value="ECO:0007669"/>
    <property type="project" value="InterPro"/>
</dbReference>
<dbReference type="NCBIfam" id="TIGR00217">
    <property type="entry name" value="malQ"/>
    <property type="match status" value="1"/>
</dbReference>
<evidence type="ECO:0000256" key="3">
    <source>
        <dbReference type="ARBA" id="ARBA00012560"/>
    </source>
</evidence>
<dbReference type="InterPro" id="IPR017853">
    <property type="entry name" value="GH"/>
</dbReference>
<dbReference type="OrthoDB" id="9763489at2"/>
<dbReference type="PANTHER" id="PTHR32438:SF5">
    <property type="entry name" value="4-ALPHA-GLUCANOTRANSFERASE DPE1, CHLOROPLASTIC_AMYLOPLASTIC"/>
    <property type="match status" value="1"/>
</dbReference>
<dbReference type="EMBL" id="CABPSC010000002">
    <property type="protein sequence ID" value="VVD77073.1"/>
    <property type="molecule type" value="Genomic_DNA"/>
</dbReference>
<evidence type="ECO:0000256" key="9">
    <source>
        <dbReference type="ARBA" id="ARBA00031501"/>
    </source>
</evidence>
<evidence type="ECO:0000256" key="1">
    <source>
        <dbReference type="ARBA" id="ARBA00000439"/>
    </source>
</evidence>
<dbReference type="InterPro" id="IPR003385">
    <property type="entry name" value="Glyco_hydro_77"/>
</dbReference>
<name>A0A5E4SQ89_9BURK</name>
<keyword evidence="12" id="KW-1185">Reference proteome</keyword>
<dbReference type="Proteomes" id="UP000367825">
    <property type="component" value="Unassembled WGS sequence"/>
</dbReference>
<reference evidence="11 12" key="1">
    <citation type="submission" date="2019-08" db="EMBL/GenBank/DDBJ databases">
        <authorList>
            <person name="Peeters C."/>
        </authorList>
    </citation>
    <scope>NUCLEOTIDE SEQUENCE [LARGE SCALE GENOMIC DNA]</scope>
    <source>
        <strain evidence="11 12">LMG 31109</strain>
    </source>
</reference>
<keyword evidence="7 10" id="KW-0119">Carbohydrate metabolism</keyword>
<dbReference type="Gene3D" id="3.20.20.80">
    <property type="entry name" value="Glycosidases"/>
    <property type="match status" value="1"/>
</dbReference>
<dbReference type="Pfam" id="PF02446">
    <property type="entry name" value="Glyco_hydro_77"/>
    <property type="match status" value="1"/>
</dbReference>
<evidence type="ECO:0000256" key="2">
    <source>
        <dbReference type="ARBA" id="ARBA00005684"/>
    </source>
</evidence>
<comment type="similarity">
    <text evidence="2 10">Belongs to the disproportionating enzyme family.</text>
</comment>
<protein>
    <recommendedName>
        <fullName evidence="4 10">4-alpha-glucanotransferase</fullName>
        <ecNumber evidence="3 10">2.4.1.25</ecNumber>
    </recommendedName>
    <alternativeName>
        <fullName evidence="8 10">Amylomaltase</fullName>
    </alternativeName>
    <alternativeName>
        <fullName evidence="9 10">Disproportionating enzyme</fullName>
    </alternativeName>
</protein>
<dbReference type="PANTHER" id="PTHR32438">
    <property type="entry name" value="4-ALPHA-GLUCANOTRANSFERASE DPE1, CHLOROPLASTIC/AMYLOPLASTIC"/>
    <property type="match status" value="1"/>
</dbReference>
<proteinExistence type="inferred from homology"/>
<evidence type="ECO:0000256" key="6">
    <source>
        <dbReference type="ARBA" id="ARBA00022679"/>
    </source>
</evidence>